<dbReference type="GO" id="GO:0003677">
    <property type="term" value="F:DNA binding"/>
    <property type="evidence" value="ECO:0007669"/>
    <property type="project" value="InterPro"/>
</dbReference>
<dbReference type="AlphaFoldDB" id="A0A150IN68"/>
<evidence type="ECO:0000313" key="2">
    <source>
        <dbReference type="Proteomes" id="UP000075398"/>
    </source>
</evidence>
<sequence length="98" mass="11429">MSEKRRSYDKEFKISAVKLVLESEKSVESIASDLGVSSNTLFNWKRKYLEDAKNAFPGKGKMKPEDEELRRVKKELLRVTMERDILKKALGYFAKIKE</sequence>
<accession>A0A150IN68</accession>
<dbReference type="PANTHER" id="PTHR33215:SF13">
    <property type="entry name" value="PROTEIN DISTAL ANTENNA"/>
    <property type="match status" value="1"/>
</dbReference>
<dbReference type="PANTHER" id="PTHR33215">
    <property type="entry name" value="PROTEIN DISTAL ANTENNA"/>
    <property type="match status" value="1"/>
</dbReference>
<dbReference type="GO" id="GO:0004803">
    <property type="term" value="F:transposase activity"/>
    <property type="evidence" value="ECO:0007669"/>
    <property type="project" value="InterPro"/>
</dbReference>
<reference evidence="1 2" key="1">
    <citation type="journal article" date="2016" name="ISME J.">
        <title>Chasing the elusive Euryarchaeota class WSA2: genomes reveal a uniquely fastidious methyl-reducing methanogen.</title>
        <authorList>
            <person name="Nobu M.K."/>
            <person name="Narihiro T."/>
            <person name="Kuroda K."/>
            <person name="Mei R."/>
            <person name="Liu W.T."/>
        </authorList>
    </citation>
    <scope>NUCLEOTIDE SEQUENCE [LARGE SCALE GENOMIC DNA]</scope>
    <source>
        <strain evidence="1">U1lsi0528_Bin055</strain>
    </source>
</reference>
<dbReference type="Pfam" id="PF01527">
    <property type="entry name" value="HTH_Tnp_1"/>
    <property type="match status" value="1"/>
</dbReference>
<gene>
    <name evidence="1" type="ORF">AMQ22_02158</name>
</gene>
<dbReference type="GO" id="GO:0006313">
    <property type="term" value="P:DNA transposition"/>
    <property type="evidence" value="ECO:0007669"/>
    <property type="project" value="InterPro"/>
</dbReference>
<dbReference type="EMBL" id="LNGC01000211">
    <property type="protein sequence ID" value="KYC46387.1"/>
    <property type="molecule type" value="Genomic_DNA"/>
</dbReference>
<comment type="caution">
    <text evidence="1">The sequence shown here is derived from an EMBL/GenBank/DDBJ whole genome shotgun (WGS) entry which is preliminary data.</text>
</comment>
<proteinExistence type="predicted"/>
<dbReference type="Gene3D" id="1.10.10.60">
    <property type="entry name" value="Homeodomain-like"/>
    <property type="match status" value="1"/>
</dbReference>
<dbReference type="InterPro" id="IPR009057">
    <property type="entry name" value="Homeodomain-like_sf"/>
</dbReference>
<dbReference type="InterPro" id="IPR051839">
    <property type="entry name" value="RD_transcriptional_regulator"/>
</dbReference>
<dbReference type="SUPFAM" id="SSF46689">
    <property type="entry name" value="Homeodomain-like"/>
    <property type="match status" value="1"/>
</dbReference>
<name>A0A150IN68_9EURY</name>
<evidence type="ECO:0000313" key="1">
    <source>
        <dbReference type="EMBL" id="KYC46387.1"/>
    </source>
</evidence>
<protein>
    <submittedName>
        <fullName evidence="1">IS2 repressor TnpA</fullName>
    </submittedName>
</protein>
<dbReference type="Proteomes" id="UP000075398">
    <property type="component" value="Unassembled WGS sequence"/>
</dbReference>
<organism evidence="1 2">
    <name type="scientific">Candidatus Methanofastidiosum methylothiophilum</name>
    <dbReference type="NCBI Taxonomy" id="1705564"/>
    <lineage>
        <taxon>Archaea</taxon>
        <taxon>Methanobacteriati</taxon>
        <taxon>Methanobacteriota</taxon>
        <taxon>Stenosarchaea group</taxon>
        <taxon>Candidatus Methanofastidiosia</taxon>
        <taxon>Candidatus Methanofastidiosales</taxon>
        <taxon>Candidatus Methanofastidiosaceae</taxon>
        <taxon>Candidatus Methanofastidiosum</taxon>
    </lineage>
</organism>
<dbReference type="InterPro" id="IPR002514">
    <property type="entry name" value="Transposase_8"/>
</dbReference>